<reference evidence="5" key="1">
    <citation type="journal article" date="2014" name="Int. J. Syst. Evol. Microbiol.">
        <title>Complete genome sequence of Corynebacterium casei LMG S-19264T (=DSM 44701T), isolated from a smear-ripened cheese.</title>
        <authorList>
            <consortium name="US DOE Joint Genome Institute (JGI-PGF)"/>
            <person name="Walter F."/>
            <person name="Albersmeier A."/>
            <person name="Kalinowski J."/>
            <person name="Ruckert C."/>
        </authorList>
    </citation>
    <scope>NUCLEOTIDE SEQUENCE</scope>
    <source>
        <strain evidence="5">CGMCC 1.7086</strain>
    </source>
</reference>
<dbReference type="InterPro" id="IPR000485">
    <property type="entry name" value="AsnC-type_HTH_dom"/>
</dbReference>
<dbReference type="SUPFAM" id="SSF46785">
    <property type="entry name" value="Winged helix' DNA-binding domain"/>
    <property type="match status" value="1"/>
</dbReference>
<dbReference type="GO" id="GO:0006355">
    <property type="term" value="P:regulation of DNA-templated transcription"/>
    <property type="evidence" value="ECO:0007669"/>
    <property type="project" value="UniProtKB-ARBA"/>
</dbReference>
<dbReference type="PROSITE" id="PS50956">
    <property type="entry name" value="HTH_ASNC_2"/>
    <property type="match status" value="1"/>
</dbReference>
<reference evidence="5" key="2">
    <citation type="submission" date="2020-09" db="EMBL/GenBank/DDBJ databases">
        <authorList>
            <person name="Sun Q."/>
            <person name="Zhou Y."/>
        </authorList>
    </citation>
    <scope>NUCLEOTIDE SEQUENCE</scope>
    <source>
        <strain evidence="5">CGMCC 1.7086</strain>
    </source>
</reference>
<keyword evidence="6" id="KW-1185">Reference proteome</keyword>
<dbReference type="SUPFAM" id="SSF54909">
    <property type="entry name" value="Dimeric alpha+beta barrel"/>
    <property type="match status" value="1"/>
</dbReference>
<dbReference type="Gene3D" id="1.10.10.10">
    <property type="entry name" value="Winged helix-like DNA-binding domain superfamily/Winged helix DNA-binding domain"/>
    <property type="match status" value="1"/>
</dbReference>
<dbReference type="Gene3D" id="3.30.70.920">
    <property type="match status" value="1"/>
</dbReference>
<name>A0A917YRI5_9ALTE</name>
<keyword evidence="1" id="KW-0805">Transcription regulation</keyword>
<evidence type="ECO:0000313" key="6">
    <source>
        <dbReference type="Proteomes" id="UP000606935"/>
    </source>
</evidence>
<dbReference type="Pfam" id="PF13412">
    <property type="entry name" value="HTH_24"/>
    <property type="match status" value="1"/>
</dbReference>
<dbReference type="InterPro" id="IPR011008">
    <property type="entry name" value="Dimeric_a/b-barrel"/>
</dbReference>
<keyword evidence="3" id="KW-0804">Transcription</keyword>
<dbReference type="Proteomes" id="UP000606935">
    <property type="component" value="Unassembled WGS sequence"/>
</dbReference>
<dbReference type="PRINTS" id="PR00033">
    <property type="entry name" value="HTHASNC"/>
</dbReference>
<dbReference type="Pfam" id="PF01037">
    <property type="entry name" value="AsnC_trans_reg"/>
    <property type="match status" value="1"/>
</dbReference>
<dbReference type="CDD" id="cd00090">
    <property type="entry name" value="HTH_ARSR"/>
    <property type="match status" value="1"/>
</dbReference>
<keyword evidence="2" id="KW-0238">DNA-binding</keyword>
<evidence type="ECO:0000313" key="5">
    <source>
        <dbReference type="EMBL" id="GGO64904.1"/>
    </source>
</evidence>
<sequence length="154" mass="17573">MFLDRIDKAILRQLQKDAAITNLQLAEVVGLSAPACLKRVKRLQKEGIIQRRVALLNPDSFGPCLHILVEVFMQSDRRELNAAFIHKLKQMPQVKQCYEVTGEVDFVLLVQVPDMPSYQAFCEDLLYSNPNMKAFTTLISMNRIKYDTSLTIAD</sequence>
<dbReference type="InterPro" id="IPR036388">
    <property type="entry name" value="WH-like_DNA-bd_sf"/>
</dbReference>
<dbReference type="SMART" id="SM00344">
    <property type="entry name" value="HTH_ASNC"/>
    <property type="match status" value="1"/>
</dbReference>
<dbReference type="PANTHER" id="PTHR30154">
    <property type="entry name" value="LEUCINE-RESPONSIVE REGULATORY PROTEIN"/>
    <property type="match status" value="1"/>
</dbReference>
<evidence type="ECO:0000256" key="2">
    <source>
        <dbReference type="ARBA" id="ARBA00023125"/>
    </source>
</evidence>
<dbReference type="InterPro" id="IPR011991">
    <property type="entry name" value="ArsR-like_HTH"/>
</dbReference>
<dbReference type="AlphaFoldDB" id="A0A917YRI5"/>
<dbReference type="PANTHER" id="PTHR30154:SF34">
    <property type="entry name" value="TRANSCRIPTIONAL REGULATOR AZLB"/>
    <property type="match status" value="1"/>
</dbReference>
<dbReference type="PROSITE" id="PS00519">
    <property type="entry name" value="HTH_ASNC_1"/>
    <property type="match status" value="1"/>
</dbReference>
<feature type="domain" description="HTH asnC-type" evidence="4">
    <location>
        <begin position="3"/>
        <end position="64"/>
    </location>
</feature>
<proteinExistence type="predicted"/>
<evidence type="ECO:0000256" key="1">
    <source>
        <dbReference type="ARBA" id="ARBA00023015"/>
    </source>
</evidence>
<evidence type="ECO:0000256" key="3">
    <source>
        <dbReference type="ARBA" id="ARBA00023163"/>
    </source>
</evidence>
<dbReference type="EMBL" id="BMLS01000001">
    <property type="protein sequence ID" value="GGO64904.1"/>
    <property type="molecule type" value="Genomic_DNA"/>
</dbReference>
<dbReference type="GO" id="GO:0005829">
    <property type="term" value="C:cytosol"/>
    <property type="evidence" value="ECO:0007669"/>
    <property type="project" value="TreeGrafter"/>
</dbReference>
<dbReference type="InterPro" id="IPR036390">
    <property type="entry name" value="WH_DNA-bd_sf"/>
</dbReference>
<gene>
    <name evidence="5" type="primary">ybaO</name>
    <name evidence="5" type="ORF">GCM10010982_05440</name>
</gene>
<dbReference type="InterPro" id="IPR019885">
    <property type="entry name" value="Tscrpt_reg_HTH_AsnC-type_CS"/>
</dbReference>
<organism evidence="5 6">
    <name type="scientific">Bowmanella pacifica</name>
    <dbReference type="NCBI Taxonomy" id="502051"/>
    <lineage>
        <taxon>Bacteria</taxon>
        <taxon>Pseudomonadati</taxon>
        <taxon>Pseudomonadota</taxon>
        <taxon>Gammaproteobacteria</taxon>
        <taxon>Alteromonadales</taxon>
        <taxon>Alteromonadaceae</taxon>
        <taxon>Bowmanella</taxon>
    </lineage>
</organism>
<dbReference type="RefSeq" id="WP_188689930.1">
    <property type="nucleotide sequence ID" value="NZ_BMLS01000001.1"/>
</dbReference>
<dbReference type="GO" id="GO:0043200">
    <property type="term" value="P:response to amino acid"/>
    <property type="evidence" value="ECO:0007669"/>
    <property type="project" value="TreeGrafter"/>
</dbReference>
<comment type="caution">
    <text evidence="5">The sequence shown here is derived from an EMBL/GenBank/DDBJ whole genome shotgun (WGS) entry which is preliminary data.</text>
</comment>
<accession>A0A917YRI5</accession>
<evidence type="ECO:0000259" key="4">
    <source>
        <dbReference type="PROSITE" id="PS50956"/>
    </source>
</evidence>
<dbReference type="GO" id="GO:0043565">
    <property type="term" value="F:sequence-specific DNA binding"/>
    <property type="evidence" value="ECO:0007669"/>
    <property type="project" value="InterPro"/>
</dbReference>
<dbReference type="InterPro" id="IPR019887">
    <property type="entry name" value="Tscrpt_reg_AsnC/Lrp_C"/>
</dbReference>
<protein>
    <submittedName>
        <fullName evidence="5">Transcriptional regulator</fullName>
    </submittedName>
</protein>
<dbReference type="InterPro" id="IPR019888">
    <property type="entry name" value="Tscrpt_reg_AsnC-like"/>
</dbReference>